<dbReference type="SUPFAM" id="SSF56059">
    <property type="entry name" value="Glutathione synthetase ATP-binding domain-like"/>
    <property type="match status" value="1"/>
</dbReference>
<dbReference type="InterPro" id="IPR016102">
    <property type="entry name" value="Succinyl-CoA_synth-like"/>
</dbReference>
<evidence type="ECO:0000313" key="8">
    <source>
        <dbReference type="EMBL" id="PTQ77164.1"/>
    </source>
</evidence>
<dbReference type="GO" id="GO:0005524">
    <property type="term" value="F:ATP binding"/>
    <property type="evidence" value="ECO:0007669"/>
    <property type="project" value="UniProtKB-UniRule"/>
</dbReference>
<reference evidence="8 9" key="1">
    <citation type="submission" date="2018-04" db="EMBL/GenBank/DDBJ databases">
        <title>Active sludge and wastewater microbial communities from Klosterneuburg, Austria.</title>
        <authorList>
            <person name="Wagner M."/>
        </authorList>
    </citation>
    <scope>NUCLEOTIDE SEQUENCE [LARGE SCALE GENOMIC DNA]</scope>
    <source>
        <strain evidence="8 9">Nm49</strain>
    </source>
</reference>
<dbReference type="Pfam" id="PF19045">
    <property type="entry name" value="Ligase_CoA_2"/>
    <property type="match status" value="1"/>
</dbReference>
<feature type="domain" description="N-acetyltransferase" evidence="7">
    <location>
        <begin position="741"/>
        <end position="897"/>
    </location>
</feature>
<dbReference type="GO" id="GO:0043758">
    <property type="term" value="F:acetate-CoA ligase (ADP-forming) activity"/>
    <property type="evidence" value="ECO:0007669"/>
    <property type="project" value="InterPro"/>
</dbReference>
<dbReference type="Proteomes" id="UP000244128">
    <property type="component" value="Unassembled WGS sequence"/>
</dbReference>
<evidence type="ECO:0000256" key="3">
    <source>
        <dbReference type="ARBA" id="ARBA00022840"/>
    </source>
</evidence>
<keyword evidence="2 5" id="KW-0547">Nucleotide-binding</keyword>
<evidence type="ECO:0000256" key="1">
    <source>
        <dbReference type="ARBA" id="ARBA00022598"/>
    </source>
</evidence>
<dbReference type="PROSITE" id="PS50975">
    <property type="entry name" value="ATP_GRASP"/>
    <property type="match status" value="1"/>
</dbReference>
<dbReference type="Pfam" id="PF13380">
    <property type="entry name" value="CoA_binding_2"/>
    <property type="match status" value="1"/>
</dbReference>
<dbReference type="CDD" id="cd04301">
    <property type="entry name" value="NAT_SF"/>
    <property type="match status" value="1"/>
</dbReference>
<keyword evidence="8" id="KW-0808">Transferase</keyword>
<keyword evidence="1" id="KW-0436">Ligase</keyword>
<accession>A0A2T5I022</accession>
<dbReference type="Gene3D" id="3.30.1490.20">
    <property type="entry name" value="ATP-grasp fold, A domain"/>
    <property type="match status" value="1"/>
</dbReference>
<evidence type="ECO:0000256" key="5">
    <source>
        <dbReference type="PROSITE-ProRule" id="PRU00409"/>
    </source>
</evidence>
<dbReference type="GO" id="GO:0046872">
    <property type="term" value="F:metal ion binding"/>
    <property type="evidence" value="ECO:0007669"/>
    <property type="project" value="InterPro"/>
</dbReference>
<dbReference type="Pfam" id="PF13508">
    <property type="entry name" value="Acetyltransf_7"/>
    <property type="match status" value="1"/>
</dbReference>
<dbReference type="PROSITE" id="PS51186">
    <property type="entry name" value="GNAT"/>
    <property type="match status" value="1"/>
</dbReference>
<evidence type="ECO:0000259" key="7">
    <source>
        <dbReference type="PROSITE" id="PS51186"/>
    </source>
</evidence>
<dbReference type="SUPFAM" id="SSF55729">
    <property type="entry name" value="Acyl-CoA N-acyltransferases (Nat)"/>
    <property type="match status" value="1"/>
</dbReference>
<dbReference type="InterPro" id="IPR032875">
    <property type="entry name" value="Succ_CoA_lig_flav_dom"/>
</dbReference>
<dbReference type="PANTHER" id="PTHR43334:SF1">
    <property type="entry name" value="3-HYDROXYPROPIONATE--COA LIGASE [ADP-FORMING]"/>
    <property type="match status" value="1"/>
</dbReference>
<comment type="similarity">
    <text evidence="4">In the N-terminal section; belongs to the acetate CoA ligase alpha subunit family.</text>
</comment>
<dbReference type="SUPFAM" id="SSF52210">
    <property type="entry name" value="Succinyl-CoA synthetase domains"/>
    <property type="match status" value="2"/>
</dbReference>
<dbReference type="EMBL" id="QAOI01000010">
    <property type="protein sequence ID" value="PTQ77164.1"/>
    <property type="molecule type" value="Genomic_DNA"/>
</dbReference>
<sequence length="897" mass="96509">MGQSMSKHYLSLLFSPRSVAVIGASSRLDSVGGVVFKNMLDSGYQGQLYPVNPNHAEIQGLPAYASIESIAEPVDLAVIITRAATVPDVVESCGKRGVRFALVLSAGFRETGPQGAALEQAVVANARRYGMRLIGPNCLGILCPASGLNATFSNGGAKAGGLALISQSGAFCTAIMDWAKPNDVGFSSIISMGSAAGMDFGEILDYLASDPHTESILLYIEGVQHARSFMSALRAVARIKPIFIVKAGRHAVGSKAALSHTGALVGSDDVFDAALQRAGVVRVDTIVQLFSAAKALSTHFRPGGNRLAIVTNGGGPGVMAADRAADLGVTMATLSDGTLAQLNAVLPDTWSHGNPLDIIGDATAERYRHAVAHCLQDDGVDGVLVILTPQAMTQPLEVANTIIAMAAQFDKPLIACWMGEVQVDASRQAFNRAGIPNFRTPEPAVEVFSFISAYYQNQKLLMQTPGSISDHDVPDEEGARLLIEGALAEHRKILSEIESKAILAAFRIPIAKAVVVRSPNEALLIAEEFGFPVVMKINSPDITHKSDVGGIRLNLGNAQAVRAAYHDIIQSVQKKNPGARIDGIVVEPMVVKPNGRELMTGVTTDAVFGPVITFGAGGVLVEVLGDRTVALPPLNGFLVKDMIQRTRIAKLLNTFRHMPAVDMAALESILLRISEMVCALPWIKEMDINPLIVDENGACAVDARIVVDYLQPSADRYAHMAIHPYPAHLITRWQLPDGTGLTIRPIRPEDAEIEQEFVRGLSAEAKYFRFMDTLQELSQSMLVRFTQIDYDREMALIAVLKHDNREKELGVCRYVASADGQSCEFALVVADEWQNKGIGNKLMNCLFDAARAKGIKVMEGEVLATNRSMLELVHRLGFEASISQEDSAIRRIVKQLL</sequence>
<dbReference type="Pfam" id="PF13607">
    <property type="entry name" value="Succ_CoA_lig"/>
    <property type="match status" value="1"/>
</dbReference>
<keyword evidence="3 5" id="KW-0067">ATP-binding</keyword>
<dbReference type="GO" id="GO:0016747">
    <property type="term" value="F:acyltransferase activity, transferring groups other than amino-acyl groups"/>
    <property type="evidence" value="ECO:0007669"/>
    <property type="project" value="InterPro"/>
</dbReference>
<evidence type="ECO:0000259" key="6">
    <source>
        <dbReference type="PROSITE" id="PS50975"/>
    </source>
</evidence>
<dbReference type="InterPro" id="IPR016181">
    <property type="entry name" value="Acyl_CoA_acyltransferase"/>
</dbReference>
<protein>
    <submittedName>
        <fullName evidence="8">Acetyltransferase</fullName>
    </submittedName>
</protein>
<dbReference type="InterPro" id="IPR051538">
    <property type="entry name" value="Acyl-CoA_Synth/Transferase"/>
</dbReference>
<dbReference type="InterPro" id="IPR011761">
    <property type="entry name" value="ATP-grasp"/>
</dbReference>
<organism evidence="8 9">
    <name type="scientific">Nitrosomonas oligotropha</name>
    <dbReference type="NCBI Taxonomy" id="42354"/>
    <lineage>
        <taxon>Bacteria</taxon>
        <taxon>Pseudomonadati</taxon>
        <taxon>Pseudomonadota</taxon>
        <taxon>Betaproteobacteria</taxon>
        <taxon>Nitrosomonadales</taxon>
        <taxon>Nitrosomonadaceae</taxon>
        <taxon>Nitrosomonas</taxon>
    </lineage>
</organism>
<evidence type="ECO:0000256" key="4">
    <source>
        <dbReference type="ARBA" id="ARBA00060888"/>
    </source>
</evidence>
<evidence type="ECO:0000256" key="2">
    <source>
        <dbReference type="ARBA" id="ARBA00022741"/>
    </source>
</evidence>
<dbReference type="InterPro" id="IPR000182">
    <property type="entry name" value="GNAT_dom"/>
</dbReference>
<feature type="domain" description="ATP-grasp" evidence="6">
    <location>
        <begin position="500"/>
        <end position="536"/>
    </location>
</feature>
<comment type="caution">
    <text evidence="8">The sequence shown here is derived from an EMBL/GenBank/DDBJ whole genome shotgun (WGS) entry which is preliminary data.</text>
</comment>
<dbReference type="Gene3D" id="3.40.630.30">
    <property type="match status" value="1"/>
</dbReference>
<dbReference type="Pfam" id="PF13549">
    <property type="entry name" value="ATP-grasp_5"/>
    <property type="match status" value="1"/>
</dbReference>
<dbReference type="SUPFAM" id="SSF51735">
    <property type="entry name" value="NAD(P)-binding Rossmann-fold domains"/>
    <property type="match status" value="1"/>
</dbReference>
<dbReference type="InterPro" id="IPR013815">
    <property type="entry name" value="ATP_grasp_subdomain_1"/>
</dbReference>
<dbReference type="PANTHER" id="PTHR43334">
    <property type="entry name" value="ACETATE--COA LIGASE [ADP-FORMING]"/>
    <property type="match status" value="1"/>
</dbReference>
<dbReference type="InterPro" id="IPR043938">
    <property type="entry name" value="Ligase_CoA_dom"/>
</dbReference>
<dbReference type="SMART" id="SM00881">
    <property type="entry name" value="CoA_binding"/>
    <property type="match status" value="1"/>
</dbReference>
<dbReference type="InterPro" id="IPR003781">
    <property type="entry name" value="CoA-bd"/>
</dbReference>
<gene>
    <name evidence="8" type="ORF">C8R26_11084</name>
</gene>
<dbReference type="InterPro" id="IPR036291">
    <property type="entry name" value="NAD(P)-bd_dom_sf"/>
</dbReference>
<dbReference type="FunFam" id="3.30.1490.20:FF:000020">
    <property type="entry name" value="Protein lysine acetyltransferase"/>
    <property type="match status" value="1"/>
</dbReference>
<dbReference type="Gene3D" id="3.40.50.261">
    <property type="entry name" value="Succinyl-CoA synthetase domains"/>
    <property type="match status" value="2"/>
</dbReference>
<dbReference type="Gene3D" id="3.30.470.20">
    <property type="entry name" value="ATP-grasp fold, B domain"/>
    <property type="match status" value="1"/>
</dbReference>
<dbReference type="AlphaFoldDB" id="A0A2T5I022"/>
<dbReference type="Gene3D" id="3.40.50.720">
    <property type="entry name" value="NAD(P)-binding Rossmann-like Domain"/>
    <property type="match status" value="1"/>
</dbReference>
<name>A0A2T5I022_9PROT</name>
<proteinExistence type="inferred from homology"/>
<evidence type="ECO:0000313" key="9">
    <source>
        <dbReference type="Proteomes" id="UP000244128"/>
    </source>
</evidence>